<name>X1N463_9ZZZZ</name>
<evidence type="ECO:0008006" key="2">
    <source>
        <dbReference type="Google" id="ProtNLM"/>
    </source>
</evidence>
<dbReference type="Gene3D" id="3.90.25.10">
    <property type="entry name" value="UDP-galactose 4-epimerase, domain 1"/>
    <property type="match status" value="1"/>
</dbReference>
<gene>
    <name evidence="1" type="ORF">S06H3_40547</name>
</gene>
<sequence>MDELPIQGEAFNFSNEIQLTVLDMTKKIIELMGREDLKPIVLNETKSEIKHQYLSAEKARKMLGWKVKYPLDEGLKETIDWYREFFK</sequence>
<evidence type="ECO:0000313" key="1">
    <source>
        <dbReference type="EMBL" id="GAI38378.1"/>
    </source>
</evidence>
<proteinExistence type="predicted"/>
<dbReference type="InterPro" id="IPR036291">
    <property type="entry name" value="NAD(P)-bd_dom_sf"/>
</dbReference>
<dbReference type="EMBL" id="BARV01024899">
    <property type="protein sequence ID" value="GAI38378.1"/>
    <property type="molecule type" value="Genomic_DNA"/>
</dbReference>
<feature type="non-terminal residue" evidence="1">
    <location>
        <position position="87"/>
    </location>
</feature>
<dbReference type="SUPFAM" id="SSF51735">
    <property type="entry name" value="NAD(P)-binding Rossmann-fold domains"/>
    <property type="match status" value="1"/>
</dbReference>
<dbReference type="AlphaFoldDB" id="X1N463"/>
<accession>X1N463</accession>
<reference evidence="1" key="1">
    <citation type="journal article" date="2014" name="Front. Microbiol.">
        <title>High frequency of phylogenetically diverse reductive dehalogenase-homologous genes in deep subseafloor sedimentary metagenomes.</title>
        <authorList>
            <person name="Kawai M."/>
            <person name="Futagami T."/>
            <person name="Toyoda A."/>
            <person name="Takaki Y."/>
            <person name="Nishi S."/>
            <person name="Hori S."/>
            <person name="Arai W."/>
            <person name="Tsubouchi T."/>
            <person name="Morono Y."/>
            <person name="Uchiyama I."/>
            <person name="Ito T."/>
            <person name="Fujiyama A."/>
            <person name="Inagaki F."/>
            <person name="Takami H."/>
        </authorList>
    </citation>
    <scope>NUCLEOTIDE SEQUENCE</scope>
    <source>
        <strain evidence="1">Expedition CK06-06</strain>
    </source>
</reference>
<organism evidence="1">
    <name type="scientific">marine sediment metagenome</name>
    <dbReference type="NCBI Taxonomy" id="412755"/>
    <lineage>
        <taxon>unclassified sequences</taxon>
        <taxon>metagenomes</taxon>
        <taxon>ecological metagenomes</taxon>
    </lineage>
</organism>
<comment type="caution">
    <text evidence="1">The sequence shown here is derived from an EMBL/GenBank/DDBJ whole genome shotgun (WGS) entry which is preliminary data.</text>
</comment>
<protein>
    <recommendedName>
        <fullName evidence="2">NAD(P)-binding domain-containing protein</fullName>
    </recommendedName>
</protein>